<dbReference type="EMBL" id="GBRH01224617">
    <property type="protein sequence ID" value="JAD73278.1"/>
    <property type="molecule type" value="Transcribed_RNA"/>
</dbReference>
<reference evidence="1" key="1">
    <citation type="submission" date="2014-09" db="EMBL/GenBank/DDBJ databases">
        <authorList>
            <person name="Magalhaes I.L.F."/>
            <person name="Oliveira U."/>
            <person name="Santos F.R."/>
            <person name="Vidigal T.H.D.A."/>
            <person name="Brescovit A.D."/>
            <person name="Santos A.J."/>
        </authorList>
    </citation>
    <scope>NUCLEOTIDE SEQUENCE</scope>
    <source>
        <tissue evidence="1">Shoot tissue taken approximately 20 cm above the soil surface</tissue>
    </source>
</reference>
<reference evidence="1" key="2">
    <citation type="journal article" date="2015" name="Data Brief">
        <title>Shoot transcriptome of the giant reed, Arundo donax.</title>
        <authorList>
            <person name="Barrero R.A."/>
            <person name="Guerrero F.D."/>
            <person name="Moolhuijzen P."/>
            <person name="Goolsby J.A."/>
            <person name="Tidwell J."/>
            <person name="Bellgard S.E."/>
            <person name="Bellgard M.I."/>
        </authorList>
    </citation>
    <scope>NUCLEOTIDE SEQUENCE</scope>
    <source>
        <tissue evidence="1">Shoot tissue taken approximately 20 cm above the soil surface</tissue>
    </source>
</reference>
<protein>
    <submittedName>
        <fullName evidence="1">Uncharacterized protein</fullName>
    </submittedName>
</protein>
<accession>A0A0A9CFN6</accession>
<sequence>MRGEVGDGGGGGQDF</sequence>
<name>A0A0A9CFN6_ARUDO</name>
<proteinExistence type="predicted"/>
<evidence type="ECO:0000313" key="1">
    <source>
        <dbReference type="EMBL" id="JAD73278.1"/>
    </source>
</evidence>
<organism evidence="1">
    <name type="scientific">Arundo donax</name>
    <name type="common">Giant reed</name>
    <name type="synonym">Donax arundinaceus</name>
    <dbReference type="NCBI Taxonomy" id="35708"/>
    <lineage>
        <taxon>Eukaryota</taxon>
        <taxon>Viridiplantae</taxon>
        <taxon>Streptophyta</taxon>
        <taxon>Embryophyta</taxon>
        <taxon>Tracheophyta</taxon>
        <taxon>Spermatophyta</taxon>
        <taxon>Magnoliopsida</taxon>
        <taxon>Liliopsida</taxon>
        <taxon>Poales</taxon>
        <taxon>Poaceae</taxon>
        <taxon>PACMAD clade</taxon>
        <taxon>Arundinoideae</taxon>
        <taxon>Arundineae</taxon>
        <taxon>Arundo</taxon>
    </lineage>
</organism>